<evidence type="ECO:0000256" key="6">
    <source>
        <dbReference type="ARBA" id="ARBA00022679"/>
    </source>
</evidence>
<accession>A0A3B1BBH7</accession>
<dbReference type="GO" id="GO:0006592">
    <property type="term" value="P:ornithine biosynthetic process"/>
    <property type="evidence" value="ECO:0007669"/>
    <property type="project" value="TreeGrafter"/>
</dbReference>
<dbReference type="FunFam" id="3.10.20.340:FF:000001">
    <property type="entry name" value="Arginine biosynthesis bifunctional protein ArgJ, chloroplastic"/>
    <property type="match status" value="1"/>
</dbReference>
<dbReference type="InterPro" id="IPR002813">
    <property type="entry name" value="Arg_biosynth_ArgJ"/>
</dbReference>
<organism evidence="10">
    <name type="scientific">hydrothermal vent metagenome</name>
    <dbReference type="NCBI Taxonomy" id="652676"/>
    <lineage>
        <taxon>unclassified sequences</taxon>
        <taxon>metagenomes</taxon>
        <taxon>ecological metagenomes</taxon>
    </lineage>
</organism>
<comment type="catalytic activity">
    <reaction evidence="9">
        <text>N(2)-acetyl-L-ornithine + L-glutamate = N-acetyl-L-glutamate + L-ornithine</text>
        <dbReference type="Rhea" id="RHEA:15349"/>
        <dbReference type="ChEBI" id="CHEBI:29985"/>
        <dbReference type="ChEBI" id="CHEBI:44337"/>
        <dbReference type="ChEBI" id="CHEBI:46911"/>
        <dbReference type="ChEBI" id="CHEBI:57805"/>
        <dbReference type="EC" id="2.3.1.35"/>
    </reaction>
</comment>
<evidence type="ECO:0000256" key="3">
    <source>
        <dbReference type="ARBA" id="ARBA00013264"/>
    </source>
</evidence>
<dbReference type="InterPro" id="IPR016117">
    <property type="entry name" value="ArgJ-like_dom_sf"/>
</dbReference>
<dbReference type="GO" id="GO:0004358">
    <property type="term" value="F:L-glutamate N-acetyltransferase activity, acting on acetyl-L-ornithine as donor"/>
    <property type="evidence" value="ECO:0007669"/>
    <property type="project" value="UniProtKB-EC"/>
</dbReference>
<dbReference type="NCBIfam" id="NF003802">
    <property type="entry name" value="PRK05388.1"/>
    <property type="match status" value="1"/>
</dbReference>
<dbReference type="FunFam" id="3.60.70.12:FF:000001">
    <property type="entry name" value="Arginine biosynthesis bifunctional protein ArgJ, chloroplastic"/>
    <property type="match status" value="1"/>
</dbReference>
<sequence length="401" mass="42716">MALDSSFFQVPGIRLGTVAAGIKYPDRDDLVVIELAGGATCAAVFTRNAFCAAPVVIARKHLDEVAPRYLLINSGNANAGTGAQGIEDALSSCHRLAEIAGSELQQVLPFSTGVIGECLPMERLHNAMPTAFSNLSDDGWAEAAQAIMTTDTVPKLLSRQFEVDSYNITVTGMAKGSGMIRPDMATMLAYVATDAAVDQRLLQDCLQQAVAPSFNSITVDGDTSTNDACVLMASGASEAEPIKVDGLAYQQLCRAVSEVCMDLASAIVRDGEGATKLVEILVEGAECQTEARDVAYTIAHSPLVKTAMFASDPNWGRILAAVGRVGIEDLDIKVIQIWLGDVCIVRDGGRAEDYTETAGQAVMDQSEFVIRVVLGRGDVSARVLTCDLSYDYVRINAEYRT</sequence>
<dbReference type="Pfam" id="PF01960">
    <property type="entry name" value="ArgJ"/>
    <property type="match status" value="1"/>
</dbReference>
<dbReference type="PANTHER" id="PTHR23100">
    <property type="entry name" value="ARGININE BIOSYNTHESIS BIFUNCTIONAL PROTEIN ARGJ"/>
    <property type="match status" value="1"/>
</dbReference>
<comment type="similarity">
    <text evidence="1">Belongs to the ArgJ family.</text>
</comment>
<evidence type="ECO:0000256" key="7">
    <source>
        <dbReference type="ARBA" id="ARBA00022813"/>
    </source>
</evidence>
<dbReference type="EMBL" id="UOFX01000041">
    <property type="protein sequence ID" value="VAX08758.1"/>
    <property type="molecule type" value="Genomic_DNA"/>
</dbReference>
<dbReference type="GO" id="GO:0004042">
    <property type="term" value="F:L-glutamate N-acetyltransferase activity"/>
    <property type="evidence" value="ECO:0007669"/>
    <property type="project" value="TreeGrafter"/>
</dbReference>
<dbReference type="NCBIfam" id="TIGR00120">
    <property type="entry name" value="ArgJ"/>
    <property type="match status" value="1"/>
</dbReference>
<evidence type="ECO:0000313" key="10">
    <source>
        <dbReference type="EMBL" id="VAX08758.1"/>
    </source>
</evidence>
<dbReference type="Gene3D" id="3.10.20.340">
    <property type="entry name" value="ArgJ beta chain, C-terminal domain"/>
    <property type="match status" value="1"/>
</dbReference>
<evidence type="ECO:0000256" key="5">
    <source>
        <dbReference type="ARBA" id="ARBA00022605"/>
    </source>
</evidence>
<dbReference type="SUPFAM" id="SSF56266">
    <property type="entry name" value="DmpA/ArgJ-like"/>
    <property type="match status" value="1"/>
</dbReference>
<evidence type="ECO:0000256" key="1">
    <source>
        <dbReference type="ARBA" id="ARBA00006774"/>
    </source>
</evidence>
<dbReference type="HAMAP" id="MF_01106">
    <property type="entry name" value="ArgJ"/>
    <property type="match status" value="1"/>
</dbReference>
<dbReference type="PANTHER" id="PTHR23100:SF0">
    <property type="entry name" value="ARGININE BIOSYNTHESIS BIFUNCTIONAL PROTEIN ARGJ, MITOCHONDRIAL"/>
    <property type="match status" value="1"/>
</dbReference>
<comment type="subunit">
    <text evidence="2">Heterotetramer of two alpha and two beta chains.</text>
</comment>
<keyword evidence="4" id="KW-0055">Arginine biosynthesis</keyword>
<keyword evidence="7" id="KW-0068">Autocatalytic cleavage</keyword>
<dbReference type="Gene3D" id="3.60.70.12">
    <property type="entry name" value="L-amino peptidase D-ALA esterase/amidase"/>
    <property type="match status" value="1"/>
</dbReference>
<reference evidence="10" key="1">
    <citation type="submission" date="2018-06" db="EMBL/GenBank/DDBJ databases">
        <authorList>
            <person name="Zhirakovskaya E."/>
        </authorList>
    </citation>
    <scope>NUCLEOTIDE SEQUENCE</scope>
</reference>
<keyword evidence="8 10" id="KW-0012">Acyltransferase</keyword>
<dbReference type="CDD" id="cd02152">
    <property type="entry name" value="OAT"/>
    <property type="match status" value="1"/>
</dbReference>
<dbReference type="EC" id="2.3.1.35" evidence="3"/>
<dbReference type="InterPro" id="IPR042195">
    <property type="entry name" value="ArgJ_beta_C"/>
</dbReference>
<name>A0A3B1BBH7_9ZZZZ</name>
<dbReference type="AlphaFoldDB" id="A0A3B1BBH7"/>
<evidence type="ECO:0000256" key="9">
    <source>
        <dbReference type="ARBA" id="ARBA00049439"/>
    </source>
</evidence>
<evidence type="ECO:0000256" key="4">
    <source>
        <dbReference type="ARBA" id="ARBA00022571"/>
    </source>
</evidence>
<keyword evidence="5" id="KW-0028">Amino-acid biosynthesis</keyword>
<evidence type="ECO:0000256" key="2">
    <source>
        <dbReference type="ARBA" id="ARBA00011475"/>
    </source>
</evidence>
<dbReference type="GO" id="GO:0006526">
    <property type="term" value="P:L-arginine biosynthetic process"/>
    <property type="evidence" value="ECO:0007669"/>
    <property type="project" value="UniProtKB-KW"/>
</dbReference>
<protein>
    <recommendedName>
        <fullName evidence="3">glutamate N-acetyltransferase</fullName>
        <ecNumber evidence="3">2.3.1.35</ecNumber>
    </recommendedName>
</protein>
<evidence type="ECO:0000256" key="8">
    <source>
        <dbReference type="ARBA" id="ARBA00023315"/>
    </source>
</evidence>
<gene>
    <name evidence="10" type="ORF">MNBD_GAMMA26-1046</name>
</gene>
<keyword evidence="6 10" id="KW-0808">Transferase</keyword>
<proteinExistence type="inferred from homology"/>